<dbReference type="EMBL" id="JAUKUA010000003">
    <property type="protein sequence ID" value="KAK0720637.1"/>
    <property type="molecule type" value="Genomic_DNA"/>
</dbReference>
<keyword evidence="3" id="KW-1185">Reference proteome</keyword>
<organism evidence="2 3">
    <name type="scientific">Lasiosphaeris hirsuta</name>
    <dbReference type="NCBI Taxonomy" id="260670"/>
    <lineage>
        <taxon>Eukaryota</taxon>
        <taxon>Fungi</taxon>
        <taxon>Dikarya</taxon>
        <taxon>Ascomycota</taxon>
        <taxon>Pezizomycotina</taxon>
        <taxon>Sordariomycetes</taxon>
        <taxon>Sordariomycetidae</taxon>
        <taxon>Sordariales</taxon>
        <taxon>Lasiosphaeriaceae</taxon>
        <taxon>Lasiosphaeris</taxon>
    </lineage>
</organism>
<accession>A0AA40E0P4</accession>
<gene>
    <name evidence="2" type="ORF">B0H67DRAFT_576907</name>
</gene>
<proteinExistence type="predicted"/>
<sequence length="61" mass="6347">MPSPAGVPAGYLLVAHPYRHAAIDSDKFRAHLAATHCFSRTAAESGKTGPARSGPLASAFR</sequence>
<dbReference type="AlphaFoldDB" id="A0AA40E0P4"/>
<evidence type="ECO:0000313" key="2">
    <source>
        <dbReference type="EMBL" id="KAK0720637.1"/>
    </source>
</evidence>
<feature type="region of interest" description="Disordered" evidence="1">
    <location>
        <begin position="39"/>
        <end position="61"/>
    </location>
</feature>
<comment type="caution">
    <text evidence="2">The sequence shown here is derived from an EMBL/GenBank/DDBJ whole genome shotgun (WGS) entry which is preliminary data.</text>
</comment>
<protein>
    <submittedName>
        <fullName evidence="2">Uncharacterized protein</fullName>
    </submittedName>
</protein>
<dbReference type="Proteomes" id="UP001172102">
    <property type="component" value="Unassembled WGS sequence"/>
</dbReference>
<reference evidence="2" key="1">
    <citation type="submission" date="2023-06" db="EMBL/GenBank/DDBJ databases">
        <title>Genome-scale phylogeny and comparative genomics of the fungal order Sordariales.</title>
        <authorList>
            <consortium name="Lawrence Berkeley National Laboratory"/>
            <person name="Hensen N."/>
            <person name="Bonometti L."/>
            <person name="Westerberg I."/>
            <person name="Brannstrom I.O."/>
            <person name="Guillou S."/>
            <person name="Cros-Aarteil S."/>
            <person name="Calhoun S."/>
            <person name="Haridas S."/>
            <person name="Kuo A."/>
            <person name="Mondo S."/>
            <person name="Pangilinan J."/>
            <person name="Riley R."/>
            <person name="Labutti K."/>
            <person name="Andreopoulos B."/>
            <person name="Lipzen A."/>
            <person name="Chen C."/>
            <person name="Yanf M."/>
            <person name="Daum C."/>
            <person name="Ng V."/>
            <person name="Clum A."/>
            <person name="Steindorff A."/>
            <person name="Ohm R."/>
            <person name="Martin F."/>
            <person name="Silar P."/>
            <person name="Natvig D."/>
            <person name="Lalanne C."/>
            <person name="Gautier V."/>
            <person name="Ament-Velasquez S.L."/>
            <person name="Kruys A."/>
            <person name="Hutchinson M.I."/>
            <person name="Powell A.J."/>
            <person name="Barry K."/>
            <person name="Miller A.N."/>
            <person name="Grigoriev I.V."/>
            <person name="Debuchy R."/>
            <person name="Gladieux P."/>
            <person name="Thoren M.H."/>
            <person name="Johannesson H."/>
        </authorList>
    </citation>
    <scope>NUCLEOTIDE SEQUENCE</scope>
    <source>
        <strain evidence="2">SMH4607-1</strain>
    </source>
</reference>
<evidence type="ECO:0000256" key="1">
    <source>
        <dbReference type="SAM" id="MobiDB-lite"/>
    </source>
</evidence>
<evidence type="ECO:0000313" key="3">
    <source>
        <dbReference type="Proteomes" id="UP001172102"/>
    </source>
</evidence>
<name>A0AA40E0P4_9PEZI</name>